<dbReference type="eggNOG" id="arCOG04853">
    <property type="taxonomic scope" value="Archaea"/>
</dbReference>
<reference evidence="2 3" key="1">
    <citation type="journal article" date="2010" name="Stand. Genomic Sci.">
        <title>Complete genome sequence of Methanoplanus petrolearius type strain (SEBR 4847).</title>
        <authorList>
            <person name="Brambilla E."/>
            <person name="Djao O.D."/>
            <person name="Daligault H."/>
            <person name="Lapidus A."/>
            <person name="Lucas S."/>
            <person name="Hammon N."/>
            <person name="Nolan M."/>
            <person name="Tice H."/>
            <person name="Cheng J.F."/>
            <person name="Han C."/>
            <person name="Tapia R."/>
            <person name="Goodwin L."/>
            <person name="Pitluck S."/>
            <person name="Liolios K."/>
            <person name="Ivanova N."/>
            <person name="Mavromatis K."/>
            <person name="Mikhailova N."/>
            <person name="Pati A."/>
            <person name="Chen A."/>
            <person name="Palaniappan K."/>
            <person name="Land M."/>
            <person name="Hauser L."/>
            <person name="Chang Y.J."/>
            <person name="Jeffries C.D."/>
            <person name="Rohde M."/>
            <person name="Spring S."/>
            <person name="Sikorski J."/>
            <person name="Goker M."/>
            <person name="Woyke T."/>
            <person name="Bristow J."/>
            <person name="Eisen J.A."/>
            <person name="Markowitz V."/>
            <person name="Hugenholtz P."/>
            <person name="Kyrpides N.C."/>
            <person name="Klenk H.P."/>
        </authorList>
    </citation>
    <scope>NUCLEOTIDE SEQUENCE [LARGE SCALE GENOMIC DNA]</scope>
    <source>
        <strain evidence="3">DSM 11571 / OCM 486 / SEBR 4847</strain>
    </source>
</reference>
<dbReference type="STRING" id="679926.Mpet_0998"/>
<dbReference type="EMBL" id="CP002117">
    <property type="protein sequence ID" value="ADN35765.1"/>
    <property type="molecule type" value="Genomic_DNA"/>
</dbReference>
<dbReference type="Pfam" id="PF01207">
    <property type="entry name" value="Dus"/>
    <property type="match status" value="1"/>
</dbReference>
<dbReference type="NCBIfam" id="TIGR03277">
    <property type="entry name" value="methan_mark_9"/>
    <property type="match status" value="1"/>
</dbReference>
<organism evidence="2 3">
    <name type="scientific">Methanolacinia petrolearia (strain DSM 11571 / OCM 486 / SEBR 4847)</name>
    <name type="common">Methanoplanus petrolearius</name>
    <dbReference type="NCBI Taxonomy" id="679926"/>
    <lineage>
        <taxon>Archaea</taxon>
        <taxon>Methanobacteriati</taxon>
        <taxon>Methanobacteriota</taxon>
        <taxon>Stenosarchaea group</taxon>
        <taxon>Methanomicrobia</taxon>
        <taxon>Methanomicrobiales</taxon>
        <taxon>Methanomicrobiaceae</taxon>
        <taxon>Methanolacinia</taxon>
    </lineage>
</organism>
<dbReference type="PANTHER" id="PTHR11082:SF36">
    <property type="entry name" value="DUS-LIKE FMN-BINDING DOMAIN-CONTAINING PROTEIN"/>
    <property type="match status" value="1"/>
</dbReference>
<accession>E1RK42</accession>
<dbReference type="PANTHER" id="PTHR11082">
    <property type="entry name" value="TRNA-DIHYDROURIDINE SYNTHASE"/>
    <property type="match status" value="1"/>
</dbReference>
<keyword evidence="3" id="KW-1185">Reference proteome</keyword>
<dbReference type="KEGG" id="mpi:Mpet_0998"/>
<dbReference type="eggNOG" id="arCOG00605">
    <property type="taxonomic scope" value="Archaea"/>
</dbReference>
<dbReference type="InterPro" id="IPR017671">
    <property type="entry name" value="Methan_mark_9"/>
</dbReference>
<evidence type="ECO:0000313" key="2">
    <source>
        <dbReference type="EMBL" id="ADN35765.1"/>
    </source>
</evidence>
<evidence type="ECO:0000259" key="1">
    <source>
        <dbReference type="Pfam" id="PF01207"/>
    </source>
</evidence>
<dbReference type="GeneID" id="9743461"/>
<dbReference type="AlphaFoldDB" id="E1RK42"/>
<dbReference type="SUPFAM" id="SSF51395">
    <property type="entry name" value="FMN-linked oxidoreductases"/>
    <property type="match status" value="1"/>
</dbReference>
<dbReference type="InterPro" id="IPR035587">
    <property type="entry name" value="DUS-like_FMN-bd"/>
</dbReference>
<gene>
    <name evidence="2" type="ordered locus">Mpet_0998</name>
</gene>
<dbReference type="Proteomes" id="UP000006565">
    <property type="component" value="Chromosome"/>
</dbReference>
<dbReference type="OrthoDB" id="145053at2157"/>
<dbReference type="HOGENOM" id="CLU_728841_0_0_2"/>
<feature type="domain" description="DUS-like FMN-binding" evidence="1">
    <location>
        <begin position="96"/>
        <end position="238"/>
    </location>
</feature>
<dbReference type="InterPro" id="IPR013785">
    <property type="entry name" value="Aldolase_TIM"/>
</dbReference>
<evidence type="ECO:0000313" key="3">
    <source>
        <dbReference type="Proteomes" id="UP000006565"/>
    </source>
</evidence>
<protein>
    <submittedName>
        <fullName evidence="2">Methanogenesis marker protein 9</fullName>
    </submittedName>
</protein>
<sequence>MMDPYDRYELIVNGRTVKTPIAIASMAGIVDADYVLARKENIGMAFIGGYSIDEATINASALMEEEGRKEFISTDPAATLKAEIEKLAGTDVIPAINLRGSSPESFVSIAHELGDGVIYEIDAHCRQPAMISAGCGEYYLQNTEKLAMVVSALKSTGVTVSVKIRAGVVEDDSELARLLWKAGADILHVDLMDFGSSKIKQIRNSCPLLLIANNSVNTFDRMKDLFAHGADMVSLARNSDVNTLNYLDMAISAYADETGWYNSPKQLCRGGDLRSLTFCCMPVKQCPLMPALKRAGMTPKEYHDLKIESVQNTPLASGSSTCFGSLAWCCKGSTPCMFRDISIKKEGISLADYMRYKRRLSEKIMKRLFDEDNREEEIAG</sequence>
<proteinExistence type="predicted"/>
<dbReference type="Gene3D" id="3.20.20.70">
    <property type="entry name" value="Aldolase class I"/>
    <property type="match status" value="1"/>
</dbReference>
<dbReference type="RefSeq" id="WP_013328943.1">
    <property type="nucleotide sequence ID" value="NC_014507.1"/>
</dbReference>
<name>E1RK42_METP4</name>